<reference evidence="1 2" key="1">
    <citation type="submission" date="2021-01" db="EMBL/GenBank/DDBJ databases">
        <title>Whole genome shotgun sequence of Planotetraspora kaengkrachanensis NBRC 104272.</title>
        <authorList>
            <person name="Komaki H."/>
            <person name="Tamura T."/>
        </authorList>
    </citation>
    <scope>NUCLEOTIDE SEQUENCE [LARGE SCALE GENOMIC DNA]</scope>
    <source>
        <strain evidence="1 2">NBRC 104272</strain>
    </source>
</reference>
<accession>A0A8J3M4C4</accession>
<name>A0A8J3M4C4_9ACTN</name>
<sequence>MDRHKWTDLGEGGIALSERIMEFISARDPDRVRELFFLIEEAVVPVNGPMRVGAEAVSACLVQGLLSATPSSRREILYLLFQLAGGVVDTPDSNLVHGVRRELELGFPIYGQIAEVGTSDERLQCIDLLSLCARFNKPCLDRATSLMRRIAEVGDREASTVSVELEDLRRDGYIP</sequence>
<dbReference type="AlphaFoldDB" id="A0A8J3M4C4"/>
<gene>
    <name evidence="1" type="ORF">Pka01_23360</name>
</gene>
<comment type="caution">
    <text evidence="1">The sequence shown here is derived from an EMBL/GenBank/DDBJ whole genome shotgun (WGS) entry which is preliminary data.</text>
</comment>
<proteinExistence type="predicted"/>
<dbReference type="Proteomes" id="UP000630097">
    <property type="component" value="Unassembled WGS sequence"/>
</dbReference>
<dbReference type="EMBL" id="BONV01000007">
    <property type="protein sequence ID" value="GIG79209.1"/>
    <property type="molecule type" value="Genomic_DNA"/>
</dbReference>
<evidence type="ECO:0000313" key="1">
    <source>
        <dbReference type="EMBL" id="GIG79209.1"/>
    </source>
</evidence>
<protein>
    <submittedName>
        <fullName evidence="1">Uncharacterized protein</fullName>
    </submittedName>
</protein>
<evidence type="ECO:0000313" key="2">
    <source>
        <dbReference type="Proteomes" id="UP000630097"/>
    </source>
</evidence>
<keyword evidence="2" id="KW-1185">Reference proteome</keyword>
<organism evidence="1 2">
    <name type="scientific">Planotetraspora kaengkrachanensis</name>
    <dbReference type="NCBI Taxonomy" id="575193"/>
    <lineage>
        <taxon>Bacteria</taxon>
        <taxon>Bacillati</taxon>
        <taxon>Actinomycetota</taxon>
        <taxon>Actinomycetes</taxon>
        <taxon>Streptosporangiales</taxon>
        <taxon>Streptosporangiaceae</taxon>
        <taxon>Planotetraspora</taxon>
    </lineage>
</organism>